<dbReference type="Pfam" id="PF18909">
    <property type="entry name" value="dGTP_diPhyd_N"/>
    <property type="match status" value="1"/>
</dbReference>
<feature type="region of interest" description="Disordered" evidence="1">
    <location>
        <begin position="1"/>
        <end position="21"/>
    </location>
</feature>
<name>A0A9Q4ZIR5_RHOHA</name>
<dbReference type="Proteomes" id="UP000603463">
    <property type="component" value="Unassembled WGS sequence"/>
</dbReference>
<protein>
    <recommendedName>
        <fullName evidence="2">dATP/dGTP diphosphohydrolase N-terminal domain-containing protein</fullName>
    </recommendedName>
</protein>
<dbReference type="EMBL" id="WVBC01000002">
    <property type="protein sequence ID" value="NKT77290.1"/>
    <property type="molecule type" value="Genomic_DNA"/>
</dbReference>
<gene>
    <name evidence="3" type="ORF">GS882_03555</name>
</gene>
<sequence length="153" mass="17279">MTEEVRTTSSTGARKGVKPQRPSLIPTYPFMELARHYGVGAEKYTERDEAGNVTHEGGNNWRAGYEWSKSYDAMIRHANAFWGGEDLDPETGTSHLSAVAWHAFTLLEFTQSHPEFDDRYKAPVPDPEPEPPSLRAVSELNHHRWLTPELMAA</sequence>
<dbReference type="InterPro" id="IPR044038">
    <property type="entry name" value="dATP/dGTP_diPOhydrolase_N"/>
</dbReference>
<feature type="domain" description="dATP/dGTP diphosphohydrolase N-terminal" evidence="2">
    <location>
        <begin position="10"/>
        <end position="119"/>
    </location>
</feature>
<organism evidence="3 4">
    <name type="scientific">Rhodococcus hoagii</name>
    <name type="common">Corynebacterium equii</name>
    <dbReference type="NCBI Taxonomy" id="43767"/>
    <lineage>
        <taxon>Bacteria</taxon>
        <taxon>Bacillati</taxon>
        <taxon>Actinomycetota</taxon>
        <taxon>Actinomycetes</taxon>
        <taxon>Mycobacteriales</taxon>
        <taxon>Nocardiaceae</taxon>
        <taxon>Prescottella</taxon>
    </lineage>
</organism>
<evidence type="ECO:0000259" key="2">
    <source>
        <dbReference type="Pfam" id="PF18909"/>
    </source>
</evidence>
<evidence type="ECO:0000313" key="4">
    <source>
        <dbReference type="Proteomes" id="UP000603463"/>
    </source>
</evidence>
<evidence type="ECO:0000313" key="3">
    <source>
        <dbReference type="EMBL" id="NKT77290.1"/>
    </source>
</evidence>
<accession>A0A9Q4ZIR5</accession>
<comment type="caution">
    <text evidence="3">The sequence shown here is derived from an EMBL/GenBank/DDBJ whole genome shotgun (WGS) entry which is preliminary data.</text>
</comment>
<proteinExistence type="predicted"/>
<reference evidence="3" key="1">
    <citation type="journal article" date="2020" name="Environ. Microbiol.">
        <title>The novel and transferable erm(51) gene confers Macrolides, Lincosamides, and Streptogramins B (MLSB) resistance to clonal Rhodococcus equi in the environment.</title>
        <authorList>
            <person name="Huber L."/>
            <person name="Giguere S."/>
            <person name="Slovis N.M."/>
            <person name="Alvarez-Narvaez S."/>
            <person name="Hart K.A."/>
            <person name="Greiter M."/>
            <person name="Morris E.R.A."/>
            <person name="Cohen N.D."/>
        </authorList>
    </citation>
    <scope>NUCLEOTIDE SEQUENCE</scope>
    <source>
        <strain evidence="3">Lh_116_1</strain>
    </source>
</reference>
<dbReference type="AlphaFoldDB" id="A0A9Q4ZIR5"/>
<evidence type="ECO:0000256" key="1">
    <source>
        <dbReference type="SAM" id="MobiDB-lite"/>
    </source>
</evidence>